<evidence type="ECO:0000313" key="2">
    <source>
        <dbReference type="Proteomes" id="UP000184612"/>
    </source>
</evidence>
<reference evidence="1 2" key="1">
    <citation type="submission" date="2016-12" db="EMBL/GenBank/DDBJ databases">
        <authorList>
            <person name="Song W.-J."/>
            <person name="Kurnit D.M."/>
        </authorList>
    </citation>
    <scope>NUCLEOTIDE SEQUENCE [LARGE SCALE GENOMIC DNA]</scope>
    <source>
        <strain evidence="1 2">DSM 12503</strain>
    </source>
</reference>
<name>A0A1M7YDS1_9FIRM</name>
<dbReference type="GO" id="GO:0016740">
    <property type="term" value="F:transferase activity"/>
    <property type="evidence" value="ECO:0007669"/>
    <property type="project" value="UniProtKB-KW"/>
</dbReference>
<sequence length="165" mass="18993">MNKKIILLNGPSSSGKSTLTSTLQTLIKDKNNEEYAIISIDDFLKMTTKEVIYEEDVFEISSKLCDKSIEVLRLKQGIIIDHVITSERIFKQLIESLKLYDIYLVHVTCPLRELKRREEERKNRCLGSAEASYEYLFPKEGYDLTVDTFASSAKECSLQILDIMI</sequence>
<dbReference type="STRING" id="1121345.SAMN02745217_02892"/>
<protein>
    <submittedName>
        <fullName evidence="1">Chloramphenicol 3-O phosphotransferase</fullName>
    </submittedName>
</protein>
<dbReference type="Proteomes" id="UP000184612">
    <property type="component" value="Unassembled WGS sequence"/>
</dbReference>
<accession>A0A1M7YDS1</accession>
<dbReference type="SUPFAM" id="SSF52540">
    <property type="entry name" value="P-loop containing nucleoside triphosphate hydrolases"/>
    <property type="match status" value="1"/>
</dbReference>
<organism evidence="1 2">
    <name type="scientific">Anaerocolumna xylanovorans DSM 12503</name>
    <dbReference type="NCBI Taxonomy" id="1121345"/>
    <lineage>
        <taxon>Bacteria</taxon>
        <taxon>Bacillati</taxon>
        <taxon>Bacillota</taxon>
        <taxon>Clostridia</taxon>
        <taxon>Lachnospirales</taxon>
        <taxon>Lachnospiraceae</taxon>
        <taxon>Anaerocolumna</taxon>
    </lineage>
</organism>
<dbReference type="Pfam" id="PF07931">
    <property type="entry name" value="CPT"/>
    <property type="match status" value="1"/>
</dbReference>
<gene>
    <name evidence="1" type="ORF">SAMN02745217_02892</name>
</gene>
<evidence type="ECO:0000313" key="1">
    <source>
        <dbReference type="EMBL" id="SHO50790.1"/>
    </source>
</evidence>
<keyword evidence="2" id="KW-1185">Reference proteome</keyword>
<keyword evidence="1" id="KW-0808">Transferase</keyword>
<dbReference type="InterPro" id="IPR027417">
    <property type="entry name" value="P-loop_NTPase"/>
</dbReference>
<dbReference type="AlphaFoldDB" id="A0A1M7YDS1"/>
<dbReference type="EMBL" id="FRFD01000008">
    <property type="protein sequence ID" value="SHO50790.1"/>
    <property type="molecule type" value="Genomic_DNA"/>
</dbReference>
<proteinExistence type="predicted"/>
<dbReference type="Gene3D" id="3.40.50.300">
    <property type="entry name" value="P-loop containing nucleotide triphosphate hydrolases"/>
    <property type="match status" value="1"/>
</dbReference>
<dbReference type="RefSeq" id="WP_073589546.1">
    <property type="nucleotide sequence ID" value="NZ_FRFD01000008.1"/>
</dbReference>